<dbReference type="PANTHER" id="PTHR11559">
    <property type="entry name" value="CARBOXYLESTERASE"/>
    <property type="match status" value="1"/>
</dbReference>
<evidence type="ECO:0000256" key="3">
    <source>
        <dbReference type="ARBA" id="ARBA00022801"/>
    </source>
</evidence>
<dbReference type="OrthoDB" id="19653at2759"/>
<dbReference type="InterPro" id="IPR002018">
    <property type="entry name" value="CarbesteraseB"/>
</dbReference>
<keyword evidence="4" id="KW-0325">Glycoprotein</keyword>
<name>A0A226EV54_FOLCA</name>
<dbReference type="GO" id="GO:0052689">
    <property type="term" value="F:carboxylic ester hydrolase activity"/>
    <property type="evidence" value="ECO:0007669"/>
    <property type="project" value="UniProtKB-KW"/>
</dbReference>
<sequence>MHFLVGAGLGCFLYHVKKKVIPTKHGNWSESTVNCVNKCLVYSLVFLVLGVIPFIVFMLEYRKNQKTVHPGDPTNGGNDESQPTPATATTPNNNNSGSVSGNLDRTRKSYLNTRASIQVGGSQRSTLENYPTSSILNTSSQRSRFYSAQPETAIVVLYVNVFWESLETFINAYKKGEPVEIDTVFGPLIGQTGVTRTGKEIYKFTSIPYGKPALGELRFEPPVKFGKWDGVLDARKKSPICTQVEFLRKTMLGQEDCLYLNVFTPVLSKFRDKKLPVMVFIYGGHFMFGSSEFYTPDYLLDENIILVTFNYRTNILGFLGTGDATVTGNQGLKDQSLVLHWIQDAISAFGGDPNRVTIFGNSAGGASVTYHMISNMSKGLFHYAISQSGTNLCAWAMRKNQKDQAIRFGNMVGCPTQNSKDLVTCLKSKPVEELMKIHFEILDIFHEENAVFAPTIEYVDETSDLTKIFLSESPTKLMQEGKFHRVPWMNGVVKDEGCFRSAILTSDAEKMQEFNTNFRTLMANLNVLPNDPLVLDKIREEYFPQKNGPLTRKDLQNITNVISDRWFFSCAKESAIYHSKYAPVYLYFFNEKPDLGYGYILEASRSSSLPTRVNLMMAYLKFLLYHHLLGWKVDDYGISHTDELQQLFMLTPELNIPYNSYKFTFSQQMTKLWASFAKRGKPDPFYGVEWKNYAGGEKLMYLKLESNKPEMIQEPFTSRVQFWKSLNLPQN</sequence>
<feature type="domain" description="Carboxylesterase type B" evidence="7">
    <location>
        <begin position="180"/>
        <end position="723"/>
    </location>
</feature>
<keyword evidence="6" id="KW-0812">Transmembrane</keyword>
<dbReference type="AlphaFoldDB" id="A0A226EV54"/>
<dbReference type="SUPFAM" id="SSF53474">
    <property type="entry name" value="alpha/beta-Hydrolases"/>
    <property type="match status" value="1"/>
</dbReference>
<keyword evidence="2" id="KW-0719">Serine esterase</keyword>
<dbReference type="Proteomes" id="UP000198287">
    <property type="component" value="Unassembled WGS sequence"/>
</dbReference>
<feature type="transmembrane region" description="Helical" evidence="6">
    <location>
        <begin position="42"/>
        <end position="59"/>
    </location>
</feature>
<dbReference type="OMA" id="AMIDEPF"/>
<evidence type="ECO:0000313" key="9">
    <source>
        <dbReference type="Proteomes" id="UP000198287"/>
    </source>
</evidence>
<dbReference type="Gene3D" id="3.40.50.1820">
    <property type="entry name" value="alpha/beta hydrolase"/>
    <property type="match status" value="1"/>
</dbReference>
<feature type="compositionally biased region" description="Low complexity" evidence="5">
    <location>
        <begin position="83"/>
        <end position="102"/>
    </location>
</feature>
<evidence type="ECO:0000313" key="8">
    <source>
        <dbReference type="EMBL" id="OXA61100.1"/>
    </source>
</evidence>
<reference evidence="8 9" key="1">
    <citation type="submission" date="2015-12" db="EMBL/GenBank/DDBJ databases">
        <title>The genome of Folsomia candida.</title>
        <authorList>
            <person name="Faddeeva A."/>
            <person name="Derks M.F."/>
            <person name="Anvar Y."/>
            <person name="Smit S."/>
            <person name="Van Straalen N."/>
            <person name="Roelofs D."/>
        </authorList>
    </citation>
    <scope>NUCLEOTIDE SEQUENCE [LARGE SCALE GENOMIC DNA]</scope>
    <source>
        <strain evidence="8 9">VU population</strain>
        <tissue evidence="8">Whole body</tissue>
    </source>
</reference>
<protein>
    <submittedName>
        <fullName evidence="8">Venom carboxylesterase-6</fullName>
    </submittedName>
</protein>
<dbReference type="InterPro" id="IPR019819">
    <property type="entry name" value="Carboxylesterase_B_CS"/>
</dbReference>
<dbReference type="InterPro" id="IPR029058">
    <property type="entry name" value="AB_hydrolase_fold"/>
</dbReference>
<keyword evidence="6" id="KW-0472">Membrane</keyword>
<keyword evidence="6" id="KW-1133">Transmembrane helix</keyword>
<evidence type="ECO:0000256" key="1">
    <source>
        <dbReference type="ARBA" id="ARBA00005964"/>
    </source>
</evidence>
<evidence type="ECO:0000256" key="2">
    <source>
        <dbReference type="ARBA" id="ARBA00022487"/>
    </source>
</evidence>
<gene>
    <name evidence="8" type="ORF">Fcan01_05751</name>
</gene>
<evidence type="ECO:0000256" key="4">
    <source>
        <dbReference type="ARBA" id="ARBA00023180"/>
    </source>
</evidence>
<evidence type="ECO:0000256" key="5">
    <source>
        <dbReference type="SAM" id="MobiDB-lite"/>
    </source>
</evidence>
<keyword evidence="3" id="KW-0378">Hydrolase</keyword>
<dbReference type="InterPro" id="IPR019826">
    <property type="entry name" value="Carboxylesterase_B_AS"/>
</dbReference>
<organism evidence="8 9">
    <name type="scientific">Folsomia candida</name>
    <name type="common">Springtail</name>
    <dbReference type="NCBI Taxonomy" id="158441"/>
    <lineage>
        <taxon>Eukaryota</taxon>
        <taxon>Metazoa</taxon>
        <taxon>Ecdysozoa</taxon>
        <taxon>Arthropoda</taxon>
        <taxon>Hexapoda</taxon>
        <taxon>Collembola</taxon>
        <taxon>Entomobryomorpha</taxon>
        <taxon>Isotomoidea</taxon>
        <taxon>Isotomidae</taxon>
        <taxon>Proisotominae</taxon>
        <taxon>Folsomia</taxon>
    </lineage>
</organism>
<evidence type="ECO:0000256" key="6">
    <source>
        <dbReference type="SAM" id="Phobius"/>
    </source>
</evidence>
<dbReference type="PROSITE" id="PS00122">
    <property type="entry name" value="CARBOXYLESTERASE_B_1"/>
    <property type="match status" value="1"/>
</dbReference>
<accession>A0A226EV54</accession>
<dbReference type="Pfam" id="PF00135">
    <property type="entry name" value="COesterase"/>
    <property type="match status" value="1"/>
</dbReference>
<dbReference type="EMBL" id="LNIX01000002">
    <property type="protein sequence ID" value="OXA61100.1"/>
    <property type="molecule type" value="Genomic_DNA"/>
</dbReference>
<comment type="similarity">
    <text evidence="1">Belongs to the type-B carboxylesterase/lipase family.</text>
</comment>
<keyword evidence="9" id="KW-1185">Reference proteome</keyword>
<feature type="region of interest" description="Disordered" evidence="5">
    <location>
        <begin position="67"/>
        <end position="104"/>
    </location>
</feature>
<proteinExistence type="inferred from homology"/>
<dbReference type="PROSITE" id="PS00941">
    <property type="entry name" value="CARBOXYLESTERASE_B_2"/>
    <property type="match status" value="1"/>
</dbReference>
<dbReference type="InterPro" id="IPR050309">
    <property type="entry name" value="Type-B_Carboxylest/Lipase"/>
</dbReference>
<evidence type="ECO:0000259" key="7">
    <source>
        <dbReference type="Pfam" id="PF00135"/>
    </source>
</evidence>
<comment type="caution">
    <text evidence="8">The sequence shown here is derived from an EMBL/GenBank/DDBJ whole genome shotgun (WGS) entry which is preliminary data.</text>
</comment>